<evidence type="ECO:0000313" key="2">
    <source>
        <dbReference type="EMBL" id="MCO6043361.1"/>
    </source>
</evidence>
<keyword evidence="3" id="KW-1185">Reference proteome</keyword>
<comment type="caution">
    <text evidence="2">The sequence shown here is derived from an EMBL/GenBank/DDBJ whole genome shotgun (WGS) entry which is preliminary data.</text>
</comment>
<protein>
    <submittedName>
        <fullName evidence="2">DUF1571 domain-containing protein</fullName>
    </submittedName>
</protein>
<evidence type="ECO:0000313" key="3">
    <source>
        <dbReference type="Proteomes" id="UP001155241"/>
    </source>
</evidence>
<dbReference type="RefSeq" id="WP_252851468.1">
    <property type="nucleotide sequence ID" value="NZ_JAMXLR010000023.1"/>
</dbReference>
<keyword evidence="1" id="KW-0732">Signal</keyword>
<feature type="signal peptide" evidence="1">
    <location>
        <begin position="1"/>
        <end position="23"/>
    </location>
</feature>
<gene>
    <name evidence="2" type="ORF">NG895_05530</name>
</gene>
<accession>A0A9X2JF60</accession>
<feature type="chain" id="PRO_5040737355" evidence="1">
    <location>
        <begin position="24"/>
        <end position="308"/>
    </location>
</feature>
<dbReference type="EMBL" id="JAMXLR010000023">
    <property type="protein sequence ID" value="MCO6043361.1"/>
    <property type="molecule type" value="Genomic_DNA"/>
</dbReference>
<reference evidence="2" key="1">
    <citation type="submission" date="2022-06" db="EMBL/GenBank/DDBJ databases">
        <title>Aeoliella straminimaris, a novel planctomycete from sediments.</title>
        <authorList>
            <person name="Vitorino I.R."/>
            <person name="Lage O.M."/>
        </authorList>
    </citation>
    <scope>NUCLEOTIDE SEQUENCE</scope>
    <source>
        <strain evidence="2">ICT_H6.2</strain>
    </source>
</reference>
<sequence length="308" mass="35281">MARRRNAWLVSFALVVATTCSNAAVQAEEQQASKGKKNEPAEKLASFTAPFPKQSARRTDHPLYPALVLAEDSLESIEKNIDDYTCKIVRRERIAGKLGKYEFINAKVRHEQQAEGDAQTPFSVYLQFDKPASVEGRAALFIDGSHGGRVLVRRGGQRMAYMTTYIKPDSRLAMRENRYPITDVGFKRLVQRLIEVIENDMQYDECEVTFYKGAKVDERTCTRIEVVHPVERDHFTFHKAMVFVDDKDKIPVGYASFYWPREAGGKPLLLEEYIYTDVDLNVGLLDKDFDRENPDYAFSRDPEESDDE</sequence>
<dbReference type="AlphaFoldDB" id="A0A9X2JF60"/>
<dbReference type="Pfam" id="PF07608">
    <property type="entry name" value="DUF1571"/>
    <property type="match status" value="1"/>
</dbReference>
<evidence type="ECO:0000256" key="1">
    <source>
        <dbReference type="SAM" id="SignalP"/>
    </source>
</evidence>
<name>A0A9X2JF60_9BACT</name>
<dbReference type="Proteomes" id="UP001155241">
    <property type="component" value="Unassembled WGS sequence"/>
</dbReference>
<organism evidence="2 3">
    <name type="scientific">Aeoliella straminimaris</name>
    <dbReference type="NCBI Taxonomy" id="2954799"/>
    <lineage>
        <taxon>Bacteria</taxon>
        <taxon>Pseudomonadati</taxon>
        <taxon>Planctomycetota</taxon>
        <taxon>Planctomycetia</taxon>
        <taxon>Pirellulales</taxon>
        <taxon>Lacipirellulaceae</taxon>
        <taxon>Aeoliella</taxon>
    </lineage>
</organism>
<proteinExistence type="predicted"/>
<dbReference type="InterPro" id="IPR011465">
    <property type="entry name" value="DUF1571"/>
</dbReference>